<dbReference type="GO" id="GO:0042732">
    <property type="term" value="P:D-xylose metabolic process"/>
    <property type="evidence" value="ECO:0007669"/>
    <property type="project" value="UniProtKB-KW"/>
</dbReference>
<dbReference type="SUPFAM" id="SSF46785">
    <property type="entry name" value="Winged helix' DNA-binding domain"/>
    <property type="match status" value="1"/>
</dbReference>
<reference evidence="5 6" key="1">
    <citation type="submission" date="2018-11" db="EMBL/GenBank/DDBJ databases">
        <title>Complete genome sequence of Paenibacillus baekrokdamisoli strain KCTC 33723.</title>
        <authorList>
            <person name="Kang S.W."/>
            <person name="Lee K.C."/>
            <person name="Kim K.K."/>
            <person name="Kim J.S."/>
            <person name="Kim D.S."/>
            <person name="Ko S.H."/>
            <person name="Yang S.H."/>
            <person name="Lee J.S."/>
        </authorList>
    </citation>
    <scope>NUCLEOTIDE SEQUENCE [LARGE SCALE GENOMIC DNA]</scope>
    <source>
        <strain evidence="5 6">KCTC 33723</strain>
    </source>
</reference>
<dbReference type="AlphaFoldDB" id="A0A3G9IZ24"/>
<dbReference type="InterPro" id="IPR043129">
    <property type="entry name" value="ATPase_NBD"/>
</dbReference>
<protein>
    <submittedName>
        <fullName evidence="5">Transcriptional regulator</fullName>
    </submittedName>
</protein>
<feature type="domain" description="HTH marR-type" evidence="4">
    <location>
        <begin position="21"/>
        <end position="65"/>
    </location>
</feature>
<dbReference type="InterPro" id="IPR000835">
    <property type="entry name" value="HTH_MarR-typ"/>
</dbReference>
<dbReference type="PANTHER" id="PTHR18964">
    <property type="entry name" value="ROK (REPRESSOR, ORF, KINASE) FAMILY"/>
    <property type="match status" value="1"/>
</dbReference>
<evidence type="ECO:0000256" key="1">
    <source>
        <dbReference type="ARBA" id="ARBA00002486"/>
    </source>
</evidence>
<keyword evidence="3" id="KW-0119">Carbohydrate metabolism</keyword>
<name>A0A3G9IZ24_9BACL</name>
<evidence type="ECO:0000259" key="4">
    <source>
        <dbReference type="Pfam" id="PF12802"/>
    </source>
</evidence>
<organism evidence="5 6">
    <name type="scientific">Paenibacillus baekrokdamisoli</name>
    <dbReference type="NCBI Taxonomy" id="1712516"/>
    <lineage>
        <taxon>Bacteria</taxon>
        <taxon>Bacillati</taxon>
        <taxon>Bacillota</taxon>
        <taxon>Bacilli</taxon>
        <taxon>Bacillales</taxon>
        <taxon>Paenibacillaceae</taxon>
        <taxon>Paenibacillus</taxon>
    </lineage>
</organism>
<evidence type="ECO:0000256" key="2">
    <source>
        <dbReference type="ARBA" id="ARBA00006479"/>
    </source>
</evidence>
<dbReference type="PANTHER" id="PTHR18964:SF149">
    <property type="entry name" value="BIFUNCTIONAL UDP-N-ACETYLGLUCOSAMINE 2-EPIMERASE_N-ACETYLMANNOSAMINE KINASE"/>
    <property type="match status" value="1"/>
</dbReference>
<sequence>MGLDMKQMVKQDQEVIKQHNKHLVLDVIRKHRPISRAEISKATKMSATSIGRIVNELTSEGLVKETALTSTGVGRKAIKLDIEPGGRYSIGVDIQKKRILLGVMDFSEKIVFTEQVAHTAIEAAPEATIALIAQTVQQCLDARGIPRSKVTGIGVGTPGVIDYARGIVLLSATLGWKNISLAAMLLQATGFRTVIDNDLKVKILGEYLFGSAKGSDKTVLINVGTGIGASLIINGEIFRGGSNSAGELGHTTLDPNGNLCECGKRGCLQTYIEESALLSEARRIKPITDIAQLFEAARAQEMWALEIMHRTSLYIGITINNIVCLYNPDTVIISGDLVENYGEILQLLQEHCKTVIWEPFRESLKVIASELEGQAIVMGAGVLALQLEIQH</sequence>
<dbReference type="Gene3D" id="3.30.420.40">
    <property type="match status" value="2"/>
</dbReference>
<dbReference type="Proteomes" id="UP000275368">
    <property type="component" value="Chromosome"/>
</dbReference>
<dbReference type="InterPro" id="IPR000600">
    <property type="entry name" value="ROK"/>
</dbReference>
<dbReference type="KEGG" id="pbk:Back11_51610"/>
<accession>A0A3G9IZ24</accession>
<dbReference type="InterPro" id="IPR036388">
    <property type="entry name" value="WH-like_DNA-bd_sf"/>
</dbReference>
<dbReference type="SUPFAM" id="SSF53067">
    <property type="entry name" value="Actin-like ATPase domain"/>
    <property type="match status" value="1"/>
</dbReference>
<gene>
    <name evidence="5" type="ORF">Back11_51610</name>
</gene>
<dbReference type="Pfam" id="PF00480">
    <property type="entry name" value="ROK"/>
    <property type="match status" value="1"/>
</dbReference>
<evidence type="ECO:0000313" key="6">
    <source>
        <dbReference type="Proteomes" id="UP000275368"/>
    </source>
</evidence>
<evidence type="ECO:0000313" key="5">
    <source>
        <dbReference type="EMBL" id="BBH23816.1"/>
    </source>
</evidence>
<keyword evidence="3" id="KW-0859">Xylose metabolism</keyword>
<evidence type="ECO:0000256" key="3">
    <source>
        <dbReference type="ARBA" id="ARBA00022629"/>
    </source>
</evidence>
<proteinExistence type="inferred from homology"/>
<dbReference type="Pfam" id="PF12802">
    <property type="entry name" value="MarR_2"/>
    <property type="match status" value="1"/>
</dbReference>
<dbReference type="Gene3D" id="1.10.10.10">
    <property type="entry name" value="Winged helix-like DNA-binding domain superfamily/Winged helix DNA-binding domain"/>
    <property type="match status" value="1"/>
</dbReference>
<dbReference type="EMBL" id="AP019308">
    <property type="protein sequence ID" value="BBH23816.1"/>
    <property type="molecule type" value="Genomic_DNA"/>
</dbReference>
<dbReference type="InterPro" id="IPR036390">
    <property type="entry name" value="WH_DNA-bd_sf"/>
</dbReference>
<comment type="function">
    <text evidence="1">Transcriptional repressor of xylose-utilizing enzymes.</text>
</comment>
<keyword evidence="6" id="KW-1185">Reference proteome</keyword>
<comment type="similarity">
    <text evidence="2">Belongs to the ROK (NagC/XylR) family.</text>
</comment>